<feature type="signal peptide" evidence="1">
    <location>
        <begin position="1"/>
        <end position="36"/>
    </location>
</feature>
<feature type="chain" id="PRO_5016574063" description="Lipoprotein" evidence="1">
    <location>
        <begin position="37"/>
        <end position="136"/>
    </location>
</feature>
<evidence type="ECO:0008006" key="4">
    <source>
        <dbReference type="Google" id="ProtNLM"/>
    </source>
</evidence>
<dbReference type="Proteomes" id="UP000255423">
    <property type="component" value="Unassembled WGS sequence"/>
</dbReference>
<organism evidence="2 3">
    <name type="scientific">Fibrobacter succinogenes</name>
    <name type="common">Bacteroides succinogenes</name>
    <dbReference type="NCBI Taxonomy" id="833"/>
    <lineage>
        <taxon>Bacteria</taxon>
        <taxon>Pseudomonadati</taxon>
        <taxon>Fibrobacterota</taxon>
        <taxon>Fibrobacteria</taxon>
        <taxon>Fibrobacterales</taxon>
        <taxon>Fibrobacteraceae</taxon>
        <taxon>Fibrobacter</taxon>
    </lineage>
</organism>
<proteinExistence type="predicted"/>
<reference evidence="2 3" key="1">
    <citation type="submission" date="2017-08" db="EMBL/GenBank/DDBJ databases">
        <authorList>
            <person name="de Groot N.N."/>
        </authorList>
    </citation>
    <scope>NUCLEOTIDE SEQUENCE [LARGE SCALE GENOMIC DNA]</scope>
    <source>
        <strain evidence="2 3">HM2</strain>
    </source>
</reference>
<protein>
    <recommendedName>
        <fullName evidence="4">Lipoprotein</fullName>
    </recommendedName>
</protein>
<gene>
    <name evidence="2" type="ORF">SAMN05661053_0141</name>
</gene>
<evidence type="ECO:0000313" key="3">
    <source>
        <dbReference type="Proteomes" id="UP000255423"/>
    </source>
</evidence>
<sequence length="136" mass="15622">MQGVLVYRNLFIFKAMFKTLRIAVFLLACYSSVVMAQLLSDTAKIQNEEKIWVPESVLNMSPNLPKCMDLGNGCLGENFNYDKVKDGIEWDKCRNGDEDCYLTKNVKKAEPFVKALVQPFIYNHEKRERQSGESSK</sequence>
<accession>A0A380RUF2</accession>
<evidence type="ECO:0000313" key="2">
    <source>
        <dbReference type="EMBL" id="SUQ18919.1"/>
    </source>
</evidence>
<evidence type="ECO:0000256" key="1">
    <source>
        <dbReference type="SAM" id="SignalP"/>
    </source>
</evidence>
<dbReference type="EMBL" id="UHJL01000001">
    <property type="protein sequence ID" value="SUQ18919.1"/>
    <property type="molecule type" value="Genomic_DNA"/>
</dbReference>
<keyword evidence="1" id="KW-0732">Signal</keyword>
<name>A0A380RUF2_FIBSU</name>
<dbReference type="AlphaFoldDB" id="A0A380RUF2"/>